<dbReference type="AlphaFoldDB" id="A0A6N8J0P0"/>
<keyword evidence="7" id="KW-0067">ATP-binding</keyword>
<keyword evidence="3" id="KW-0597">Phosphoprotein</keyword>
<evidence type="ECO:0000256" key="9">
    <source>
        <dbReference type="SAM" id="Phobius"/>
    </source>
</evidence>
<keyword evidence="9" id="KW-0472">Membrane</keyword>
<keyword evidence="6 11" id="KW-0418">Kinase</keyword>
<feature type="domain" description="Histidine kinase" evidence="10">
    <location>
        <begin position="267"/>
        <end position="483"/>
    </location>
</feature>
<dbReference type="Pfam" id="PF00512">
    <property type="entry name" value="HisKA"/>
    <property type="match status" value="1"/>
</dbReference>
<evidence type="ECO:0000256" key="3">
    <source>
        <dbReference type="ARBA" id="ARBA00022553"/>
    </source>
</evidence>
<evidence type="ECO:0000256" key="1">
    <source>
        <dbReference type="ARBA" id="ARBA00000085"/>
    </source>
</evidence>
<evidence type="ECO:0000256" key="4">
    <source>
        <dbReference type="ARBA" id="ARBA00022679"/>
    </source>
</evidence>
<dbReference type="PROSITE" id="PS50109">
    <property type="entry name" value="HIS_KIN"/>
    <property type="match status" value="1"/>
</dbReference>
<proteinExistence type="predicted"/>
<dbReference type="InterPro" id="IPR003594">
    <property type="entry name" value="HATPase_dom"/>
</dbReference>
<dbReference type="GO" id="GO:0005524">
    <property type="term" value="F:ATP binding"/>
    <property type="evidence" value="ECO:0007669"/>
    <property type="project" value="UniProtKB-KW"/>
</dbReference>
<dbReference type="SMART" id="SM00388">
    <property type="entry name" value="HisKA"/>
    <property type="match status" value="1"/>
</dbReference>
<evidence type="ECO:0000256" key="5">
    <source>
        <dbReference type="ARBA" id="ARBA00022741"/>
    </source>
</evidence>
<evidence type="ECO:0000313" key="11">
    <source>
        <dbReference type="EMBL" id="MVQ32598.1"/>
    </source>
</evidence>
<dbReference type="GO" id="GO:0000155">
    <property type="term" value="F:phosphorelay sensor kinase activity"/>
    <property type="evidence" value="ECO:0007669"/>
    <property type="project" value="InterPro"/>
</dbReference>
<dbReference type="InterPro" id="IPR005467">
    <property type="entry name" value="His_kinase_dom"/>
</dbReference>
<dbReference type="Gene3D" id="1.10.287.130">
    <property type="match status" value="1"/>
</dbReference>
<dbReference type="Proteomes" id="UP000469385">
    <property type="component" value="Unassembled WGS sequence"/>
</dbReference>
<protein>
    <recommendedName>
        <fullName evidence="2">histidine kinase</fullName>
        <ecNumber evidence="2">2.7.13.3</ecNumber>
    </recommendedName>
</protein>
<comment type="catalytic activity">
    <reaction evidence="1">
        <text>ATP + protein L-histidine = ADP + protein N-phospho-L-histidine.</text>
        <dbReference type="EC" id="2.7.13.3"/>
    </reaction>
</comment>
<keyword evidence="9" id="KW-0812">Transmembrane</keyword>
<dbReference type="Gene3D" id="3.30.565.10">
    <property type="entry name" value="Histidine kinase-like ATPase, C-terminal domain"/>
    <property type="match status" value="1"/>
</dbReference>
<dbReference type="RefSeq" id="WP_157400537.1">
    <property type="nucleotide sequence ID" value="NZ_WSEL01000009.1"/>
</dbReference>
<dbReference type="InterPro" id="IPR036890">
    <property type="entry name" value="HATPase_C_sf"/>
</dbReference>
<dbReference type="InterPro" id="IPR003661">
    <property type="entry name" value="HisK_dim/P_dom"/>
</dbReference>
<dbReference type="EC" id="2.7.13.3" evidence="2"/>
<dbReference type="EMBL" id="WSEL01000009">
    <property type="protein sequence ID" value="MVQ32598.1"/>
    <property type="molecule type" value="Genomic_DNA"/>
</dbReference>
<evidence type="ECO:0000256" key="2">
    <source>
        <dbReference type="ARBA" id="ARBA00012438"/>
    </source>
</evidence>
<evidence type="ECO:0000256" key="8">
    <source>
        <dbReference type="ARBA" id="ARBA00023012"/>
    </source>
</evidence>
<keyword evidence="12" id="KW-1185">Reference proteome</keyword>
<keyword evidence="4" id="KW-0808">Transferase</keyword>
<dbReference type="PANTHER" id="PTHR43065">
    <property type="entry name" value="SENSOR HISTIDINE KINASE"/>
    <property type="match status" value="1"/>
</dbReference>
<dbReference type="PRINTS" id="PR00344">
    <property type="entry name" value="BCTRLSENSOR"/>
</dbReference>
<comment type="caution">
    <text evidence="11">The sequence shown here is derived from an EMBL/GenBank/DDBJ whole genome shotgun (WGS) entry which is preliminary data.</text>
</comment>
<keyword evidence="5" id="KW-0547">Nucleotide-binding</keyword>
<dbReference type="SUPFAM" id="SSF55874">
    <property type="entry name" value="ATPase domain of HSP90 chaperone/DNA topoisomerase II/histidine kinase"/>
    <property type="match status" value="1"/>
</dbReference>
<evidence type="ECO:0000259" key="10">
    <source>
        <dbReference type="PROSITE" id="PS50109"/>
    </source>
</evidence>
<dbReference type="SMART" id="SM00387">
    <property type="entry name" value="HATPase_c"/>
    <property type="match status" value="1"/>
</dbReference>
<feature type="transmembrane region" description="Helical" evidence="9">
    <location>
        <begin position="216"/>
        <end position="236"/>
    </location>
</feature>
<organism evidence="11 12">
    <name type="scientific">Ramlibacter pinisoli</name>
    <dbReference type="NCBI Taxonomy" id="2682844"/>
    <lineage>
        <taxon>Bacteria</taxon>
        <taxon>Pseudomonadati</taxon>
        <taxon>Pseudomonadota</taxon>
        <taxon>Betaproteobacteria</taxon>
        <taxon>Burkholderiales</taxon>
        <taxon>Comamonadaceae</taxon>
        <taxon>Ramlibacter</taxon>
    </lineage>
</organism>
<dbReference type="Pfam" id="PF02518">
    <property type="entry name" value="HATPase_c"/>
    <property type="match status" value="1"/>
</dbReference>
<accession>A0A6N8J0P0</accession>
<dbReference type="PANTHER" id="PTHR43065:SF46">
    <property type="entry name" value="C4-DICARBOXYLATE TRANSPORT SENSOR PROTEIN DCTB"/>
    <property type="match status" value="1"/>
</dbReference>
<dbReference type="SUPFAM" id="SSF47384">
    <property type="entry name" value="Homodimeric domain of signal transducing histidine kinase"/>
    <property type="match status" value="1"/>
</dbReference>
<name>A0A6N8J0P0_9BURK</name>
<dbReference type="InterPro" id="IPR004358">
    <property type="entry name" value="Sig_transdc_His_kin-like_C"/>
</dbReference>
<gene>
    <name evidence="11" type="ORF">GON04_24295</name>
</gene>
<evidence type="ECO:0000256" key="7">
    <source>
        <dbReference type="ARBA" id="ARBA00022840"/>
    </source>
</evidence>
<keyword evidence="8" id="KW-0902">Two-component regulatory system</keyword>
<dbReference type="InterPro" id="IPR036097">
    <property type="entry name" value="HisK_dim/P_sf"/>
</dbReference>
<reference evidence="11 12" key="1">
    <citation type="submission" date="2019-12" db="EMBL/GenBank/DDBJ databases">
        <authorList>
            <person name="Huq M.A."/>
        </authorList>
    </citation>
    <scope>NUCLEOTIDE SEQUENCE [LARGE SCALE GENOMIC DNA]</scope>
    <source>
        <strain evidence="11 12">MAH-25</strain>
    </source>
</reference>
<evidence type="ECO:0000256" key="6">
    <source>
        <dbReference type="ARBA" id="ARBA00022777"/>
    </source>
</evidence>
<dbReference type="CDD" id="cd00082">
    <property type="entry name" value="HisKA"/>
    <property type="match status" value="1"/>
</dbReference>
<sequence>MSSRLRPPWPWLLGWLLLAVAGGWVLAAIDRGREREAFENQARIAHRLLSQRAAQHDAVLATLALLQPAPGADGIQRLPALYPQIIAVRQLPAGAAWPSDTFRQAQELSRRERRPVLAEADLALGRAWLLLAAEPASFALQVDLVAAVPWSEWPMRRDDNPVRVALAQGDAALVLQPGREPAGRVGAFSLRKPLASPSHPFDVVALRVLGWSELPWLAWAGWGLASAGIVAALAAWDRQRQARRRAEDLLRLGQVARLNTLGELAGGLAHELNQPLTAMLANAQAARRLLAEEPPELAPARTAMGQAAEQARRASEVVARLRRTIERPGRETALQPVVLQDAVRNAFHLLEPEFARRGVAPRLQGTVPVAVQAEPVALEQIVHNLLMNALQALEQVPAAERDLAVDVAQRPEGGVLSVADSGPGIAPELLARIFDPFVSTREHGLGLGLSLCDSLAQGMGGSLQAQQRPPRGALFRLTLPSAA</sequence>
<keyword evidence="9" id="KW-1133">Transmembrane helix</keyword>
<evidence type="ECO:0000313" key="12">
    <source>
        <dbReference type="Proteomes" id="UP000469385"/>
    </source>
</evidence>